<evidence type="ECO:0000256" key="2">
    <source>
        <dbReference type="ARBA" id="ARBA00007214"/>
    </source>
</evidence>
<feature type="domain" description="Calmodulin binding protein-like N-terminal" evidence="9">
    <location>
        <begin position="87"/>
        <end position="233"/>
    </location>
</feature>
<dbReference type="EMBL" id="LNRQ01000007">
    <property type="protein sequence ID" value="KZM89040.1"/>
    <property type="molecule type" value="Genomic_DNA"/>
</dbReference>
<dbReference type="GO" id="GO:0080142">
    <property type="term" value="P:regulation of salicylic acid biosynthetic process"/>
    <property type="evidence" value="ECO:0007669"/>
    <property type="project" value="TreeGrafter"/>
</dbReference>
<reference evidence="12" key="1">
    <citation type="journal article" date="2016" name="Nat. Genet.">
        <title>A high-quality carrot genome assembly provides new insights into carotenoid accumulation and asterid genome evolution.</title>
        <authorList>
            <person name="Iorizzo M."/>
            <person name="Ellison S."/>
            <person name="Senalik D."/>
            <person name="Zeng P."/>
            <person name="Satapoomin P."/>
            <person name="Huang J."/>
            <person name="Bowman M."/>
            <person name="Iovene M."/>
            <person name="Sanseverino W."/>
            <person name="Cavagnaro P."/>
            <person name="Yildiz M."/>
            <person name="Macko-Podgorni A."/>
            <person name="Moranska E."/>
            <person name="Grzebelus E."/>
            <person name="Grzebelus D."/>
            <person name="Ashrafi H."/>
            <person name="Zheng Z."/>
            <person name="Cheng S."/>
            <person name="Spooner D."/>
            <person name="Van Deynze A."/>
            <person name="Simon P."/>
        </authorList>
    </citation>
    <scope>NUCLEOTIDE SEQUENCE [LARGE SCALE GENOMIC DNA]</scope>
    <source>
        <tissue evidence="12">Leaf</tissue>
    </source>
</reference>
<comment type="similarity">
    <text evidence="2">Belongs to the plant ACBP60 protein family.</text>
</comment>
<dbReference type="Gramene" id="KZM89040">
    <property type="protein sequence ID" value="KZM89040"/>
    <property type="gene ID" value="DCAR_026115"/>
</dbReference>
<evidence type="ECO:0008006" key="15">
    <source>
        <dbReference type="Google" id="ProtNLM"/>
    </source>
</evidence>
<keyword evidence="7" id="KW-0539">Nucleus</keyword>
<dbReference type="GO" id="GO:0005516">
    <property type="term" value="F:calmodulin binding"/>
    <property type="evidence" value="ECO:0007669"/>
    <property type="project" value="InterPro"/>
</dbReference>
<keyword evidence="4" id="KW-0238">DNA-binding</keyword>
<proteinExistence type="inferred from homology"/>
<dbReference type="InterPro" id="IPR046830">
    <property type="entry name" value="Calmod_bind_M"/>
</dbReference>
<dbReference type="AlphaFoldDB" id="A0A161ZR88"/>
<evidence type="ECO:0000313" key="12">
    <source>
        <dbReference type="EMBL" id="KZM89040.1"/>
    </source>
</evidence>
<dbReference type="InterPro" id="IPR046831">
    <property type="entry name" value="Calmodulin_bind_N"/>
</dbReference>
<dbReference type="EMBL" id="CP093349">
    <property type="protein sequence ID" value="WOH10519.1"/>
    <property type="molecule type" value="Genomic_DNA"/>
</dbReference>
<feature type="domain" description="Calmodulin binding protein C-terminal" evidence="11">
    <location>
        <begin position="317"/>
        <end position="376"/>
    </location>
</feature>
<gene>
    <name evidence="12" type="ORF">DCAR_026115</name>
    <name evidence="13" type="ORF">DCAR_0729988</name>
</gene>
<evidence type="ECO:0000256" key="6">
    <source>
        <dbReference type="ARBA" id="ARBA00023163"/>
    </source>
</evidence>
<reference evidence="13" key="2">
    <citation type="submission" date="2022-03" db="EMBL/GenBank/DDBJ databases">
        <title>Draft title - Genomic analysis of global carrot germplasm unveils the trajectory of domestication and the origin of high carotenoid orange carrot.</title>
        <authorList>
            <person name="Iorizzo M."/>
            <person name="Ellison S."/>
            <person name="Senalik D."/>
            <person name="Macko-Podgorni A."/>
            <person name="Grzebelus D."/>
            <person name="Bostan H."/>
            <person name="Rolling W."/>
            <person name="Curaba J."/>
            <person name="Simon P."/>
        </authorList>
    </citation>
    <scope>NUCLEOTIDE SEQUENCE</scope>
    <source>
        <tissue evidence="13">Leaf</tissue>
    </source>
</reference>
<dbReference type="PANTHER" id="PTHR31713:SF14">
    <property type="entry name" value="CALMODULIN-BINDING PROTEIN 60 A"/>
    <property type="match status" value="1"/>
</dbReference>
<evidence type="ECO:0000313" key="14">
    <source>
        <dbReference type="Proteomes" id="UP000077755"/>
    </source>
</evidence>
<evidence type="ECO:0000259" key="11">
    <source>
        <dbReference type="Pfam" id="PF20452"/>
    </source>
</evidence>
<keyword evidence="6" id="KW-0804">Transcription</keyword>
<evidence type="ECO:0000256" key="4">
    <source>
        <dbReference type="ARBA" id="ARBA00023125"/>
    </source>
</evidence>
<organism evidence="12">
    <name type="scientific">Daucus carota subsp. sativus</name>
    <name type="common">Carrot</name>
    <dbReference type="NCBI Taxonomy" id="79200"/>
    <lineage>
        <taxon>Eukaryota</taxon>
        <taxon>Viridiplantae</taxon>
        <taxon>Streptophyta</taxon>
        <taxon>Embryophyta</taxon>
        <taxon>Tracheophyta</taxon>
        <taxon>Spermatophyta</taxon>
        <taxon>Magnoliopsida</taxon>
        <taxon>eudicotyledons</taxon>
        <taxon>Gunneridae</taxon>
        <taxon>Pentapetalae</taxon>
        <taxon>asterids</taxon>
        <taxon>campanulids</taxon>
        <taxon>Apiales</taxon>
        <taxon>Apiaceae</taxon>
        <taxon>Apioideae</taxon>
        <taxon>Scandiceae</taxon>
        <taxon>Daucinae</taxon>
        <taxon>Daucus</taxon>
        <taxon>Daucus sect. Daucus</taxon>
    </lineage>
</organism>
<evidence type="ECO:0000259" key="10">
    <source>
        <dbReference type="Pfam" id="PF20451"/>
    </source>
</evidence>
<dbReference type="OrthoDB" id="1604062at2759"/>
<dbReference type="Pfam" id="PF07887">
    <property type="entry name" value="Calmodulin_bind"/>
    <property type="match status" value="1"/>
</dbReference>
<dbReference type="GO" id="GO:0005634">
    <property type="term" value="C:nucleus"/>
    <property type="evidence" value="ECO:0007669"/>
    <property type="project" value="UniProtKB-SubCell"/>
</dbReference>
<dbReference type="Proteomes" id="UP000077755">
    <property type="component" value="Chromosome 7"/>
</dbReference>
<dbReference type="STRING" id="79200.A0A161ZR88"/>
<sequence>MSQKRHQRLLQDEDGYSSDDMRRKSPRSAMREVMKFRNLQQHIVPVLEPLIRRIVKEEVDLAVRRHMDSINWDSSNEEMQPPDSKNLQLHFVKGISLPVFTGSRIEGDQGAAMEIALIDGVSEQVVTRGPISSGTVEIVVLEGDFDGNEGENWTAEEFKNNLVKERAGKKALLTGDALLTLQHGVGLVGEIYFTDNSSWTRSRKFRLGARVVDDKNGIRVREAKTESFIVRDHRGELYKKHHPPCLSDEVWRLEKISKDGAFHKRLSVENIKTVKDFLTLLILDPAKLRDILGAGMSARMWEVTVDHARTCELGRTVHVYSHTAEKKTAVVFNVVGQVMGMVSECQYVSSDKLSETELAEAQRLVILAFKQWEEVTSCDDETFLVNGCSLLSDVHYPTNSSPMAESSNIIDISSLDRISFDYPQLIASTPNIMPSIFSIGCSSKVDDHGIHFIESIDSRFSETMIFQNQATESLICEPEPFTPSLCDEHLQYLDTDFSLQNASLGSQSDQHGMVDGFMYAHSAAAVAIVKAHRRWIILFSVLRWFSILRIVARKSL</sequence>
<protein>
    <recommendedName>
        <fullName evidence="15">Calmodulin-binding protein 60 A-like</fullName>
    </recommendedName>
</protein>
<evidence type="ECO:0000313" key="13">
    <source>
        <dbReference type="EMBL" id="WOH10519.1"/>
    </source>
</evidence>
<feature type="region of interest" description="Disordered" evidence="8">
    <location>
        <begin position="1"/>
        <end position="28"/>
    </location>
</feature>
<evidence type="ECO:0000256" key="1">
    <source>
        <dbReference type="ARBA" id="ARBA00004123"/>
    </source>
</evidence>
<keyword evidence="14" id="KW-1185">Reference proteome</keyword>
<dbReference type="PANTHER" id="PTHR31713">
    <property type="entry name" value="OS02G0177800 PROTEIN"/>
    <property type="match status" value="1"/>
</dbReference>
<name>A0A161ZR88_DAUCS</name>
<evidence type="ECO:0000259" key="9">
    <source>
        <dbReference type="Pfam" id="PF07887"/>
    </source>
</evidence>
<evidence type="ECO:0000256" key="5">
    <source>
        <dbReference type="ARBA" id="ARBA00023159"/>
    </source>
</evidence>
<dbReference type="InterPro" id="IPR046829">
    <property type="entry name" value="Calmod_bind_C"/>
</dbReference>
<comment type="subcellular location">
    <subcellularLocation>
        <location evidence="1">Nucleus</location>
    </subcellularLocation>
</comment>
<dbReference type="GO" id="GO:0043565">
    <property type="term" value="F:sequence-specific DNA binding"/>
    <property type="evidence" value="ECO:0007669"/>
    <property type="project" value="TreeGrafter"/>
</dbReference>
<evidence type="ECO:0000256" key="8">
    <source>
        <dbReference type="SAM" id="MobiDB-lite"/>
    </source>
</evidence>
<keyword evidence="3" id="KW-0805">Transcription regulation</keyword>
<dbReference type="Pfam" id="PF20452">
    <property type="entry name" value="Calmod_bind_C"/>
    <property type="match status" value="1"/>
</dbReference>
<feature type="compositionally biased region" description="Basic and acidic residues" evidence="8">
    <location>
        <begin position="19"/>
        <end position="28"/>
    </location>
</feature>
<accession>A0A161ZR88</accession>
<dbReference type="GO" id="GO:0003700">
    <property type="term" value="F:DNA-binding transcription factor activity"/>
    <property type="evidence" value="ECO:0007669"/>
    <property type="project" value="TreeGrafter"/>
</dbReference>
<dbReference type="OMA" id="ECQYVTI"/>
<dbReference type="KEGG" id="dcr:108196673"/>
<dbReference type="Pfam" id="PF20451">
    <property type="entry name" value="Calmod_bind_M"/>
    <property type="match status" value="1"/>
</dbReference>
<evidence type="ECO:0000256" key="3">
    <source>
        <dbReference type="ARBA" id="ARBA00023015"/>
    </source>
</evidence>
<dbReference type="InterPro" id="IPR012416">
    <property type="entry name" value="CBP60"/>
</dbReference>
<evidence type="ECO:0000256" key="7">
    <source>
        <dbReference type="ARBA" id="ARBA00023242"/>
    </source>
</evidence>
<keyword evidence="5" id="KW-0010">Activator</keyword>
<feature type="domain" description="Calmodulin binding protein central" evidence="10">
    <location>
        <begin position="246"/>
        <end position="311"/>
    </location>
</feature>